<evidence type="ECO:0000313" key="1">
    <source>
        <dbReference type="EMBL" id="KAK3880351.1"/>
    </source>
</evidence>
<gene>
    <name evidence="1" type="ORF">Pcinc_015118</name>
</gene>
<dbReference type="EMBL" id="JAWQEG010001327">
    <property type="protein sequence ID" value="KAK3880351.1"/>
    <property type="molecule type" value="Genomic_DNA"/>
</dbReference>
<protein>
    <submittedName>
        <fullName evidence="1">Uncharacterized protein</fullName>
    </submittedName>
</protein>
<dbReference type="AlphaFoldDB" id="A0AAE1FVL5"/>
<sequence length="136" mass="15714">MLFYTLRHVLKLHQAVPPTPSDLHHLRRLVLLQCSIPPCICATSKCYTTLRSRTSQLLTSHATLLFAHVPHNHLLYMLRYSMLTYPTTTYSTCYASLRSRNLQHYTPLATLLHSHVTYNNLLHLQHYSTLTSQTTP</sequence>
<dbReference type="Proteomes" id="UP001286313">
    <property type="component" value="Unassembled WGS sequence"/>
</dbReference>
<reference evidence="1" key="1">
    <citation type="submission" date="2023-10" db="EMBL/GenBank/DDBJ databases">
        <title>Genome assemblies of two species of porcelain crab, Petrolisthes cinctipes and Petrolisthes manimaculis (Anomura: Porcellanidae).</title>
        <authorList>
            <person name="Angst P."/>
        </authorList>
    </citation>
    <scope>NUCLEOTIDE SEQUENCE</scope>
    <source>
        <strain evidence="1">PB745_01</strain>
        <tissue evidence="1">Gill</tissue>
    </source>
</reference>
<name>A0AAE1FVL5_PETCI</name>
<accession>A0AAE1FVL5</accession>
<keyword evidence="2" id="KW-1185">Reference proteome</keyword>
<organism evidence="1 2">
    <name type="scientific">Petrolisthes cinctipes</name>
    <name type="common">Flat porcelain crab</name>
    <dbReference type="NCBI Taxonomy" id="88211"/>
    <lineage>
        <taxon>Eukaryota</taxon>
        <taxon>Metazoa</taxon>
        <taxon>Ecdysozoa</taxon>
        <taxon>Arthropoda</taxon>
        <taxon>Crustacea</taxon>
        <taxon>Multicrustacea</taxon>
        <taxon>Malacostraca</taxon>
        <taxon>Eumalacostraca</taxon>
        <taxon>Eucarida</taxon>
        <taxon>Decapoda</taxon>
        <taxon>Pleocyemata</taxon>
        <taxon>Anomura</taxon>
        <taxon>Galatheoidea</taxon>
        <taxon>Porcellanidae</taxon>
        <taxon>Petrolisthes</taxon>
    </lineage>
</organism>
<proteinExistence type="predicted"/>
<comment type="caution">
    <text evidence="1">The sequence shown here is derived from an EMBL/GenBank/DDBJ whole genome shotgun (WGS) entry which is preliminary data.</text>
</comment>
<evidence type="ECO:0000313" key="2">
    <source>
        <dbReference type="Proteomes" id="UP001286313"/>
    </source>
</evidence>